<dbReference type="Proteomes" id="UP000317243">
    <property type="component" value="Unassembled WGS sequence"/>
</dbReference>
<name>A0A5C5V9N2_9PLAN</name>
<gene>
    <name evidence="1" type="ORF">KOR42_53410</name>
</gene>
<dbReference type="RefSeq" id="WP_146512571.1">
    <property type="nucleotide sequence ID" value="NZ_SIHI01000084.1"/>
</dbReference>
<comment type="caution">
    <text evidence="1">The sequence shown here is derived from an EMBL/GenBank/DDBJ whole genome shotgun (WGS) entry which is preliminary data.</text>
</comment>
<proteinExistence type="predicted"/>
<sequence>MSHPERTQTWPIDAVMIVAAGPLVARHDPGEAITRGHCRDCGDEVVIACSTIALAQEEAEKLNRPVKYFCCRCALNYDSRTINKLVDRRRKATR</sequence>
<dbReference type="AlphaFoldDB" id="A0A5C5V9N2"/>
<keyword evidence="2" id="KW-1185">Reference proteome</keyword>
<protein>
    <submittedName>
        <fullName evidence="1">Uncharacterized protein</fullName>
    </submittedName>
</protein>
<evidence type="ECO:0000313" key="2">
    <source>
        <dbReference type="Proteomes" id="UP000317243"/>
    </source>
</evidence>
<accession>A0A5C5V9N2</accession>
<evidence type="ECO:0000313" key="1">
    <source>
        <dbReference type="EMBL" id="TWT34991.1"/>
    </source>
</evidence>
<dbReference type="EMBL" id="SIHI01000084">
    <property type="protein sequence ID" value="TWT34991.1"/>
    <property type="molecule type" value="Genomic_DNA"/>
</dbReference>
<reference evidence="1 2" key="1">
    <citation type="submission" date="2019-02" db="EMBL/GenBank/DDBJ databases">
        <title>Deep-cultivation of Planctomycetes and their phenomic and genomic characterization uncovers novel biology.</title>
        <authorList>
            <person name="Wiegand S."/>
            <person name="Jogler M."/>
            <person name="Boedeker C."/>
            <person name="Pinto D."/>
            <person name="Vollmers J."/>
            <person name="Rivas-Marin E."/>
            <person name="Kohn T."/>
            <person name="Peeters S.H."/>
            <person name="Heuer A."/>
            <person name="Rast P."/>
            <person name="Oberbeckmann S."/>
            <person name="Bunk B."/>
            <person name="Jeske O."/>
            <person name="Meyerdierks A."/>
            <person name="Storesund J.E."/>
            <person name="Kallscheuer N."/>
            <person name="Luecker S."/>
            <person name="Lage O.M."/>
            <person name="Pohl T."/>
            <person name="Merkel B.J."/>
            <person name="Hornburger P."/>
            <person name="Mueller R.-W."/>
            <person name="Bruemmer F."/>
            <person name="Labrenz M."/>
            <person name="Spormann A.M."/>
            <person name="Op Den Camp H."/>
            <person name="Overmann J."/>
            <person name="Amann R."/>
            <person name="Jetten M.S.M."/>
            <person name="Mascher T."/>
            <person name="Medema M.H."/>
            <person name="Devos D.P."/>
            <person name="Kaster A.-K."/>
            <person name="Ovreas L."/>
            <person name="Rohde M."/>
            <person name="Galperin M.Y."/>
            <person name="Jogler C."/>
        </authorList>
    </citation>
    <scope>NUCLEOTIDE SEQUENCE [LARGE SCALE GENOMIC DNA]</scope>
    <source>
        <strain evidence="1 2">KOR42</strain>
    </source>
</reference>
<organism evidence="1 2">
    <name type="scientific">Thalassoglobus neptunius</name>
    <dbReference type="NCBI Taxonomy" id="1938619"/>
    <lineage>
        <taxon>Bacteria</taxon>
        <taxon>Pseudomonadati</taxon>
        <taxon>Planctomycetota</taxon>
        <taxon>Planctomycetia</taxon>
        <taxon>Planctomycetales</taxon>
        <taxon>Planctomycetaceae</taxon>
        <taxon>Thalassoglobus</taxon>
    </lineage>
</organism>